<dbReference type="InterPro" id="IPR036397">
    <property type="entry name" value="RNaseH_sf"/>
</dbReference>
<comment type="caution">
    <text evidence="2">The sequence shown here is derived from an EMBL/GenBank/DDBJ whole genome shotgun (WGS) entry which is preliminary data.</text>
</comment>
<dbReference type="InterPro" id="IPR001584">
    <property type="entry name" value="Integrase_cat-core"/>
</dbReference>
<sequence length="248" mass="29462">SEVIWQTVKIRKQYPAWSKCKIRRILERDHGLITSASNVGRILKRRGLIDKKKSAKRRKAALRPKLRFPRGFRIAEAGDMVQMDTKYIMLPAGRKIFQFTAIDVLSKQRVLRVYPSLSSRNGRLFLEECLRVFPFQVKAVQTDNSREFLKEFEGKCRELKLPHYWTHPRTPKENPYAERSHGSDEKEFYQQGNVYQDLELMDRKLKEWEKVWNRIRPHKSLNCRTPDEYLAYLKTNVLPTKNVIILQT</sequence>
<protein>
    <recommendedName>
        <fullName evidence="1">Integrase catalytic domain-containing protein</fullName>
    </recommendedName>
</protein>
<accession>A0A1F8GZW2</accession>
<dbReference type="SUPFAM" id="SSF53098">
    <property type="entry name" value="Ribonuclease H-like"/>
    <property type="match status" value="1"/>
</dbReference>
<feature type="non-terminal residue" evidence="2">
    <location>
        <position position="1"/>
    </location>
</feature>
<evidence type="ECO:0000259" key="1">
    <source>
        <dbReference type="PROSITE" id="PS50994"/>
    </source>
</evidence>
<dbReference type="EMBL" id="MGKS01000043">
    <property type="protein sequence ID" value="OGN30962.1"/>
    <property type="molecule type" value="Genomic_DNA"/>
</dbReference>
<evidence type="ECO:0000313" key="3">
    <source>
        <dbReference type="Proteomes" id="UP000177676"/>
    </source>
</evidence>
<organism evidence="2 3">
    <name type="scientific">Candidatus Yanofskybacteria bacterium RIFCSPLOWO2_02_FULL_43_10b</name>
    <dbReference type="NCBI Taxonomy" id="1802704"/>
    <lineage>
        <taxon>Bacteria</taxon>
        <taxon>Candidatus Yanofskyibacteriota</taxon>
    </lineage>
</organism>
<dbReference type="Pfam" id="PF13683">
    <property type="entry name" value="rve_3"/>
    <property type="match status" value="1"/>
</dbReference>
<dbReference type="PROSITE" id="PS50994">
    <property type="entry name" value="INTEGRASE"/>
    <property type="match status" value="1"/>
</dbReference>
<evidence type="ECO:0000313" key="2">
    <source>
        <dbReference type="EMBL" id="OGN30962.1"/>
    </source>
</evidence>
<name>A0A1F8GZW2_9BACT</name>
<gene>
    <name evidence="2" type="ORF">A3I92_01270</name>
</gene>
<dbReference type="GO" id="GO:0015074">
    <property type="term" value="P:DNA integration"/>
    <property type="evidence" value="ECO:0007669"/>
    <property type="project" value="InterPro"/>
</dbReference>
<reference evidence="2 3" key="1">
    <citation type="journal article" date="2016" name="Nat. Commun.">
        <title>Thousands of microbial genomes shed light on interconnected biogeochemical processes in an aquifer system.</title>
        <authorList>
            <person name="Anantharaman K."/>
            <person name="Brown C.T."/>
            <person name="Hug L.A."/>
            <person name="Sharon I."/>
            <person name="Castelle C.J."/>
            <person name="Probst A.J."/>
            <person name="Thomas B.C."/>
            <person name="Singh A."/>
            <person name="Wilkins M.J."/>
            <person name="Karaoz U."/>
            <person name="Brodie E.L."/>
            <person name="Williams K.H."/>
            <person name="Hubbard S.S."/>
            <person name="Banfield J.F."/>
        </authorList>
    </citation>
    <scope>NUCLEOTIDE SEQUENCE [LARGE SCALE GENOMIC DNA]</scope>
</reference>
<dbReference type="Gene3D" id="3.30.420.10">
    <property type="entry name" value="Ribonuclease H-like superfamily/Ribonuclease H"/>
    <property type="match status" value="1"/>
</dbReference>
<proteinExistence type="predicted"/>
<feature type="domain" description="Integrase catalytic" evidence="1">
    <location>
        <begin position="60"/>
        <end position="234"/>
    </location>
</feature>
<dbReference type="InterPro" id="IPR012337">
    <property type="entry name" value="RNaseH-like_sf"/>
</dbReference>
<dbReference type="AlphaFoldDB" id="A0A1F8GZW2"/>
<dbReference type="GO" id="GO:0003676">
    <property type="term" value="F:nucleic acid binding"/>
    <property type="evidence" value="ECO:0007669"/>
    <property type="project" value="InterPro"/>
</dbReference>
<dbReference type="Proteomes" id="UP000177676">
    <property type="component" value="Unassembled WGS sequence"/>
</dbReference>